<dbReference type="EMBL" id="CP000083">
    <property type="protein sequence ID" value="AAZ24792.1"/>
    <property type="molecule type" value="Genomic_DNA"/>
</dbReference>
<dbReference type="Proteomes" id="UP000000547">
    <property type="component" value="Chromosome"/>
</dbReference>
<evidence type="ECO:0000313" key="2">
    <source>
        <dbReference type="EMBL" id="AAZ24792.1"/>
    </source>
</evidence>
<dbReference type="KEGG" id="cps:CPS_0427"/>
<dbReference type="STRING" id="167879.CPS_0427"/>
<accession>Q489S9</accession>
<name>Q489S9_COLP3</name>
<keyword evidence="1" id="KW-0812">Transmembrane</keyword>
<dbReference type="HOGENOM" id="CLU_3006415_0_0_6"/>
<gene>
    <name evidence="2" type="ordered locus">CPS_0427</name>
</gene>
<keyword evidence="1" id="KW-0472">Membrane</keyword>
<protein>
    <submittedName>
        <fullName evidence="2">Uncharacterized protein</fullName>
    </submittedName>
</protein>
<keyword evidence="1" id="KW-1133">Transmembrane helix</keyword>
<organism evidence="2 3">
    <name type="scientific">Colwellia psychrerythraea (strain 34H / ATCC BAA-681)</name>
    <name type="common">Vibrio psychroerythus</name>
    <dbReference type="NCBI Taxonomy" id="167879"/>
    <lineage>
        <taxon>Bacteria</taxon>
        <taxon>Pseudomonadati</taxon>
        <taxon>Pseudomonadota</taxon>
        <taxon>Gammaproteobacteria</taxon>
        <taxon>Alteromonadales</taxon>
        <taxon>Colwelliaceae</taxon>
        <taxon>Colwellia</taxon>
    </lineage>
</organism>
<evidence type="ECO:0000313" key="3">
    <source>
        <dbReference type="Proteomes" id="UP000000547"/>
    </source>
</evidence>
<feature type="transmembrane region" description="Helical" evidence="1">
    <location>
        <begin position="12"/>
        <end position="37"/>
    </location>
</feature>
<proteinExistence type="predicted"/>
<dbReference type="AlphaFoldDB" id="Q489S9"/>
<evidence type="ECO:0000256" key="1">
    <source>
        <dbReference type="SAM" id="Phobius"/>
    </source>
</evidence>
<reference evidence="2" key="1">
    <citation type="journal article" date="2005" name="Proc. Natl. Acad. Sci. U.S.A.">
        <title>The psychrophilic lifestyle as revealed by the genome sequence of Colwellia psychrerythraea 34H through genomic and proteomic analyses.</title>
        <authorList>
            <person name="Methe B.A."/>
            <person name="Nelson K.E."/>
            <person name="Deming J.W."/>
            <person name="Momen B."/>
            <person name="Melamud E."/>
            <person name="Zhang X."/>
            <person name="Moult J."/>
            <person name="Madupu R."/>
            <person name="Nelson W.C."/>
            <person name="Dodson R.J."/>
            <person name="Brinkac L.M."/>
            <person name="Daugherty S.C."/>
            <person name="Durkin A.S."/>
            <person name="DeBoy R.T."/>
            <person name="Kolonay J.F."/>
            <person name="Sullivan S.A."/>
            <person name="Zhou L."/>
            <person name="Davidsen T.M."/>
            <person name="Wu M."/>
            <person name="Huston A.L."/>
            <person name="Lewis M."/>
            <person name="Weaver B."/>
            <person name="Weidman J.F."/>
            <person name="Khouri H."/>
            <person name="Utterback T.R."/>
            <person name="Feldblyum T.V."/>
            <person name="Fraser C.M."/>
        </authorList>
    </citation>
    <scope>NUCLEOTIDE SEQUENCE [LARGE SCALE GENOMIC DNA]</scope>
    <source>
        <strain evidence="2">34H</strain>
    </source>
</reference>
<sequence length="56" mass="6333">MVDGACCQPKYHFVIFPTVLLSATISAINFICINAFICKVNCLSYNHYYLINITNI</sequence>